<reference evidence="4 5" key="1">
    <citation type="submission" date="2017-08" db="EMBL/GenBank/DDBJ databases">
        <title>Infants hospitalized years apart are colonized by the same room-sourced microbial strains.</title>
        <authorList>
            <person name="Brooks B."/>
            <person name="Olm M.R."/>
            <person name="Firek B.A."/>
            <person name="Baker R."/>
            <person name="Thomas B.C."/>
            <person name="Morowitz M.J."/>
            <person name="Banfield J.F."/>
        </authorList>
    </citation>
    <scope>NUCLEOTIDE SEQUENCE [LARGE SCALE GENOMIC DNA]</scope>
    <source>
        <strain evidence="4">S2_003_000_R2_14</strain>
    </source>
</reference>
<evidence type="ECO:0000313" key="4">
    <source>
        <dbReference type="EMBL" id="PZR16622.1"/>
    </source>
</evidence>
<sequence length="247" mass="27920">MDDALKQLLTLGRGYFEKKQYADAESYLTQVVEQNQSFADVYNMLGVIYHDQGQFARAQRAFEAALRLNPAYTDAALNLAIIYNDMGRYREAKEVYSAALNRQRSNPQRMDPYVKGKIANMYAEIGEVYASTGMLEEAVIEYRRALSLGPTFVDIRLKLANVLRDLNQHDESLKESEEILRQNPNYLPGRVHYGITLYAAGRRTDAITVWEDVLGRNPGNKSAEMYLSLVRDMGTGNKEAAKDGAVE</sequence>
<dbReference type="InterPro" id="IPR051685">
    <property type="entry name" value="Ycf3/AcsC/BcsC/TPR_MFPF"/>
</dbReference>
<comment type="caution">
    <text evidence="4">The sequence shown here is derived from an EMBL/GenBank/DDBJ whole genome shotgun (WGS) entry which is preliminary data.</text>
</comment>
<accession>A0A2W5TPQ1</accession>
<evidence type="ECO:0000313" key="5">
    <source>
        <dbReference type="Proteomes" id="UP000249061"/>
    </source>
</evidence>
<evidence type="ECO:0000256" key="1">
    <source>
        <dbReference type="ARBA" id="ARBA00022737"/>
    </source>
</evidence>
<keyword evidence="2 3" id="KW-0802">TPR repeat</keyword>
<dbReference type="Pfam" id="PF13181">
    <property type="entry name" value="TPR_8"/>
    <property type="match status" value="1"/>
</dbReference>
<keyword evidence="1" id="KW-0677">Repeat</keyword>
<gene>
    <name evidence="4" type="ORF">DI536_05540</name>
</gene>
<dbReference type="InterPro" id="IPR019734">
    <property type="entry name" value="TPR_rpt"/>
</dbReference>
<dbReference type="InterPro" id="IPR011990">
    <property type="entry name" value="TPR-like_helical_dom_sf"/>
</dbReference>
<protein>
    <submittedName>
        <fullName evidence="4">Uncharacterized protein</fullName>
    </submittedName>
</protein>
<dbReference type="PROSITE" id="PS50293">
    <property type="entry name" value="TPR_REGION"/>
    <property type="match status" value="2"/>
</dbReference>
<feature type="repeat" description="TPR" evidence="3">
    <location>
        <begin position="39"/>
        <end position="72"/>
    </location>
</feature>
<proteinExistence type="predicted"/>
<dbReference type="PROSITE" id="PS50005">
    <property type="entry name" value="TPR"/>
    <property type="match status" value="3"/>
</dbReference>
<dbReference type="Gene3D" id="1.25.40.10">
    <property type="entry name" value="Tetratricopeptide repeat domain"/>
    <property type="match status" value="2"/>
</dbReference>
<dbReference type="SMART" id="SM00028">
    <property type="entry name" value="TPR"/>
    <property type="match status" value="5"/>
</dbReference>
<organism evidence="4 5">
    <name type="scientific">Archangium gephyra</name>
    <dbReference type="NCBI Taxonomy" id="48"/>
    <lineage>
        <taxon>Bacteria</taxon>
        <taxon>Pseudomonadati</taxon>
        <taxon>Myxococcota</taxon>
        <taxon>Myxococcia</taxon>
        <taxon>Myxococcales</taxon>
        <taxon>Cystobacterineae</taxon>
        <taxon>Archangiaceae</taxon>
        <taxon>Archangium</taxon>
    </lineage>
</organism>
<dbReference type="PANTHER" id="PTHR44943">
    <property type="entry name" value="CELLULOSE SYNTHASE OPERON PROTEIN C"/>
    <property type="match status" value="1"/>
</dbReference>
<feature type="repeat" description="TPR" evidence="3">
    <location>
        <begin position="73"/>
        <end position="106"/>
    </location>
</feature>
<dbReference type="AlphaFoldDB" id="A0A2W5TPQ1"/>
<evidence type="ECO:0000256" key="2">
    <source>
        <dbReference type="ARBA" id="ARBA00022803"/>
    </source>
</evidence>
<dbReference type="Proteomes" id="UP000249061">
    <property type="component" value="Unassembled WGS sequence"/>
</dbReference>
<dbReference type="SUPFAM" id="SSF81901">
    <property type="entry name" value="HCP-like"/>
    <property type="match status" value="1"/>
</dbReference>
<name>A0A2W5TPQ1_9BACT</name>
<evidence type="ECO:0000256" key="3">
    <source>
        <dbReference type="PROSITE-ProRule" id="PRU00339"/>
    </source>
</evidence>
<dbReference type="EMBL" id="QFQP01000003">
    <property type="protein sequence ID" value="PZR16622.1"/>
    <property type="molecule type" value="Genomic_DNA"/>
</dbReference>
<feature type="repeat" description="TPR" evidence="3">
    <location>
        <begin position="119"/>
        <end position="152"/>
    </location>
</feature>
<dbReference type="PANTHER" id="PTHR44943:SF8">
    <property type="entry name" value="TPR REPEAT-CONTAINING PROTEIN MJ0263"/>
    <property type="match status" value="1"/>
</dbReference>
<dbReference type="Pfam" id="PF14559">
    <property type="entry name" value="TPR_19"/>
    <property type="match status" value="1"/>
</dbReference>